<feature type="domain" description="Exosome complex component N-terminal" evidence="4">
    <location>
        <begin position="9"/>
        <end position="42"/>
    </location>
</feature>
<dbReference type="SUPFAM" id="SSF110324">
    <property type="entry name" value="Ribosomal L27 protein-like"/>
    <property type="match status" value="1"/>
</dbReference>
<dbReference type="GO" id="GO:0006396">
    <property type="term" value="P:RNA processing"/>
    <property type="evidence" value="ECO:0007669"/>
    <property type="project" value="InterPro"/>
</dbReference>
<keyword evidence="1" id="KW-0271">Exosome</keyword>
<dbReference type="GO" id="GO:0000178">
    <property type="term" value="C:exosome (RNase complex)"/>
    <property type="evidence" value="ECO:0007669"/>
    <property type="project" value="UniProtKB-KW"/>
</dbReference>
<evidence type="ECO:0000259" key="3">
    <source>
        <dbReference type="Pfam" id="PF00464"/>
    </source>
</evidence>
<evidence type="ECO:0000256" key="2">
    <source>
        <dbReference type="SAM" id="MobiDB-lite"/>
    </source>
</evidence>
<dbReference type="SUPFAM" id="SSF50249">
    <property type="entry name" value="Nucleic acid-binding proteins"/>
    <property type="match status" value="1"/>
</dbReference>
<dbReference type="InterPro" id="IPR039429">
    <property type="entry name" value="SHMT-like_dom"/>
</dbReference>
<dbReference type="PANTHER" id="PTHR12686:SF8">
    <property type="entry name" value="EXOSOME COMPLEX COMPONENT CSL4"/>
    <property type="match status" value="1"/>
</dbReference>
<feature type="non-terminal residue" evidence="5">
    <location>
        <position position="324"/>
    </location>
</feature>
<dbReference type="NCBIfam" id="NF034126">
    <property type="entry name" value="PRK09521.1"/>
    <property type="match status" value="1"/>
</dbReference>
<dbReference type="InterPro" id="IPR012340">
    <property type="entry name" value="NA-bd_OB-fold"/>
</dbReference>
<feature type="domain" description="Serine hydroxymethyltransferase-like" evidence="3">
    <location>
        <begin position="211"/>
        <end position="322"/>
    </location>
</feature>
<dbReference type="SUPFAM" id="SSF53383">
    <property type="entry name" value="PLP-dependent transferases"/>
    <property type="match status" value="1"/>
</dbReference>
<evidence type="ECO:0000256" key="1">
    <source>
        <dbReference type="ARBA" id="ARBA00022835"/>
    </source>
</evidence>
<dbReference type="InterPro" id="IPR015422">
    <property type="entry name" value="PyrdxlP-dep_Trfase_small"/>
</dbReference>
<evidence type="ECO:0000259" key="4">
    <source>
        <dbReference type="Pfam" id="PF14382"/>
    </source>
</evidence>
<reference evidence="5" key="1">
    <citation type="submission" date="2013-08" db="EMBL/GenBank/DDBJ databases">
        <authorList>
            <person name="Mendez C."/>
            <person name="Richter M."/>
            <person name="Ferrer M."/>
            <person name="Sanchez J."/>
        </authorList>
    </citation>
    <scope>NUCLEOTIDE SEQUENCE</scope>
</reference>
<evidence type="ECO:0000313" key="5">
    <source>
        <dbReference type="EMBL" id="EQD67557.1"/>
    </source>
</evidence>
<dbReference type="Gene3D" id="3.90.1150.10">
    <property type="entry name" value="Aspartate Aminotransferase, domain 1"/>
    <property type="match status" value="1"/>
</dbReference>
<dbReference type="EMBL" id="AUZZ01000560">
    <property type="protein sequence ID" value="EQD67557.1"/>
    <property type="molecule type" value="Genomic_DNA"/>
</dbReference>
<name>T1BCI3_9ZZZZ</name>
<sequence length="324" mass="35265">MSDPELPNLVVPGDYLGAAEQYLPGRGTYENRGRIYASVLGTPKVDPRDRTVRVDARNGIPEIVEGDLVYARVEEVKSAMLICALLGRAGTRRRLPGEPEGTVHISKAREGYTESFQGEFAVGDVILARVMQSTPSVKLTTARPRSGSSPRAARPAMRSSPPGRPPTRWSAPGAAASSGERSRRGRAPTRRAMALPPSEAERRLARLVRAHDRWRGREVFNLLASENAVSPTARRYLASDLAGRYTLPISTTFDGEAIDNSYTGTRYTDQIERLANDAAARLFRARFATTRPLSGHIAALSALVPLLPPKSRILAIPPEQGGYD</sequence>
<feature type="region of interest" description="Disordered" evidence="2">
    <location>
        <begin position="136"/>
        <end position="196"/>
    </location>
</feature>
<dbReference type="Gene3D" id="2.40.50.140">
    <property type="entry name" value="Nucleic acid-binding proteins"/>
    <property type="match status" value="1"/>
</dbReference>
<dbReference type="InterPro" id="IPR015424">
    <property type="entry name" value="PyrdxlP-dep_Trfase"/>
</dbReference>
<dbReference type="InterPro" id="IPR015421">
    <property type="entry name" value="PyrdxlP-dep_Trfase_major"/>
</dbReference>
<dbReference type="GO" id="GO:0005634">
    <property type="term" value="C:nucleus"/>
    <property type="evidence" value="ECO:0007669"/>
    <property type="project" value="UniProtKB-ARBA"/>
</dbReference>
<protein>
    <submittedName>
        <fullName evidence="5">Exosome complex RNA-binding protein Csl4</fullName>
    </submittedName>
</protein>
<dbReference type="PANTHER" id="PTHR12686">
    <property type="entry name" value="3'-5' EXORIBONUCLEASE CSL4-RELATED"/>
    <property type="match status" value="1"/>
</dbReference>
<dbReference type="InterPro" id="IPR039771">
    <property type="entry name" value="Csl4"/>
</dbReference>
<dbReference type="Gene3D" id="3.40.640.10">
    <property type="entry name" value="Type I PLP-dependent aspartate aminotransferase-like (Major domain)"/>
    <property type="match status" value="1"/>
</dbReference>
<proteinExistence type="predicted"/>
<dbReference type="InterPro" id="IPR025721">
    <property type="entry name" value="Exosome_cplx_N_dom"/>
</dbReference>
<gene>
    <name evidence="5" type="ORF">B2A_00720</name>
</gene>
<dbReference type="Pfam" id="PF14382">
    <property type="entry name" value="ECR1_N"/>
    <property type="match status" value="1"/>
</dbReference>
<comment type="caution">
    <text evidence="5">The sequence shown here is derived from an EMBL/GenBank/DDBJ whole genome shotgun (WGS) entry which is preliminary data.</text>
</comment>
<dbReference type="AlphaFoldDB" id="T1BCI3"/>
<dbReference type="Gene3D" id="2.40.50.100">
    <property type="match status" value="1"/>
</dbReference>
<accession>T1BCI3</accession>
<feature type="compositionally biased region" description="Low complexity" evidence="2">
    <location>
        <begin position="142"/>
        <end position="179"/>
    </location>
</feature>
<dbReference type="Pfam" id="PF00464">
    <property type="entry name" value="SHMT"/>
    <property type="match status" value="1"/>
</dbReference>
<reference evidence="5" key="2">
    <citation type="journal article" date="2014" name="ISME J.">
        <title>Microbial stratification in low pH oxic and suboxic macroscopic growths along an acid mine drainage.</title>
        <authorList>
            <person name="Mendez-Garcia C."/>
            <person name="Mesa V."/>
            <person name="Sprenger R.R."/>
            <person name="Richter M."/>
            <person name="Diez M.S."/>
            <person name="Solano J."/>
            <person name="Bargiela R."/>
            <person name="Golyshina O.V."/>
            <person name="Manteca A."/>
            <person name="Ramos J.L."/>
            <person name="Gallego J.R."/>
            <person name="Llorente I."/>
            <person name="Martins Dos Santos V.A."/>
            <person name="Jensen O.N."/>
            <person name="Pelaez A.I."/>
            <person name="Sanchez J."/>
            <person name="Ferrer M."/>
        </authorList>
    </citation>
    <scope>NUCLEOTIDE SEQUENCE</scope>
</reference>
<organism evidence="5">
    <name type="scientific">mine drainage metagenome</name>
    <dbReference type="NCBI Taxonomy" id="410659"/>
    <lineage>
        <taxon>unclassified sequences</taxon>
        <taxon>metagenomes</taxon>
        <taxon>ecological metagenomes</taxon>
    </lineage>
</organism>